<evidence type="ECO:0000256" key="2">
    <source>
        <dbReference type="ARBA" id="ARBA00018787"/>
    </source>
</evidence>
<dbReference type="GO" id="GO:0005737">
    <property type="term" value="C:cytoplasm"/>
    <property type="evidence" value="ECO:0007669"/>
    <property type="project" value="UniProtKB-SubCell"/>
</dbReference>
<dbReference type="Gene3D" id="6.10.250.660">
    <property type="match status" value="1"/>
</dbReference>
<comment type="caution">
    <text evidence="8">The sequence shown here is derived from an EMBL/GenBank/DDBJ whole genome shotgun (WGS) entry which is preliminary data.</text>
</comment>
<dbReference type="GO" id="GO:0051301">
    <property type="term" value="P:cell division"/>
    <property type="evidence" value="ECO:0007669"/>
    <property type="project" value="UniProtKB-KW"/>
</dbReference>
<name>A0A7Z0WTQ8_9PSEU</name>
<accession>A0A7Z0WTQ8</accession>
<keyword evidence="3" id="KW-0963">Cytoplasm</keyword>
<evidence type="ECO:0000256" key="7">
    <source>
        <dbReference type="ARBA" id="ARBA00031737"/>
    </source>
</evidence>
<dbReference type="Proteomes" id="UP000185696">
    <property type="component" value="Unassembled WGS sequence"/>
</dbReference>
<dbReference type="PANTHER" id="PTHR35794">
    <property type="entry name" value="CELL DIVISION PROTEIN DIVIVA"/>
    <property type="match status" value="1"/>
</dbReference>
<comment type="subcellular location">
    <subcellularLocation>
        <location evidence="1">Cytoplasm</location>
    </subcellularLocation>
</comment>
<evidence type="ECO:0000256" key="6">
    <source>
        <dbReference type="ARBA" id="ARBA00023306"/>
    </source>
</evidence>
<proteinExistence type="predicted"/>
<dbReference type="Pfam" id="PF05103">
    <property type="entry name" value="DivIVA"/>
    <property type="match status" value="1"/>
</dbReference>
<organism evidence="8 9">
    <name type="scientific">Actinophytocola xinjiangensis</name>
    <dbReference type="NCBI Taxonomy" id="485602"/>
    <lineage>
        <taxon>Bacteria</taxon>
        <taxon>Bacillati</taxon>
        <taxon>Actinomycetota</taxon>
        <taxon>Actinomycetes</taxon>
        <taxon>Pseudonocardiales</taxon>
        <taxon>Pseudonocardiaceae</taxon>
    </lineage>
</organism>
<dbReference type="AlphaFoldDB" id="A0A7Z0WTQ8"/>
<keyword evidence="5" id="KW-0175">Coiled coil</keyword>
<dbReference type="PANTHER" id="PTHR35794:SF1">
    <property type="entry name" value="CELL CYCLE PROTEIN GPSB"/>
    <property type="match status" value="1"/>
</dbReference>
<keyword evidence="9" id="KW-1185">Reference proteome</keyword>
<keyword evidence="6" id="KW-0131">Cell cycle</keyword>
<reference evidence="8 9" key="1">
    <citation type="submission" date="2016-12" db="EMBL/GenBank/DDBJ databases">
        <title>The draft genome sequence of Actinophytocola xinjiangensis.</title>
        <authorList>
            <person name="Wang W."/>
            <person name="Yuan L."/>
        </authorList>
    </citation>
    <scope>NUCLEOTIDE SEQUENCE [LARGE SCALE GENOMIC DNA]</scope>
    <source>
        <strain evidence="8 9">CGMCC 4.4663</strain>
    </source>
</reference>
<evidence type="ECO:0000313" key="9">
    <source>
        <dbReference type="Proteomes" id="UP000185696"/>
    </source>
</evidence>
<dbReference type="RefSeq" id="WP_075132008.1">
    <property type="nucleotide sequence ID" value="NZ_MSIF01000002.1"/>
</dbReference>
<dbReference type="EMBL" id="MSIF01000002">
    <property type="protein sequence ID" value="OLF13099.1"/>
    <property type="molecule type" value="Genomic_DNA"/>
</dbReference>
<evidence type="ECO:0000256" key="4">
    <source>
        <dbReference type="ARBA" id="ARBA00022618"/>
    </source>
</evidence>
<protein>
    <recommendedName>
        <fullName evidence="2">Cell wall synthesis protein Wag31</fullName>
    </recommendedName>
    <alternativeName>
        <fullName evidence="7">Antigen 84</fullName>
    </alternativeName>
</protein>
<evidence type="ECO:0000256" key="1">
    <source>
        <dbReference type="ARBA" id="ARBA00004496"/>
    </source>
</evidence>
<keyword evidence="4" id="KW-0132">Cell division</keyword>
<evidence type="ECO:0000313" key="8">
    <source>
        <dbReference type="EMBL" id="OLF13099.1"/>
    </source>
</evidence>
<gene>
    <name evidence="8" type="ORF">BLA60_07665</name>
</gene>
<dbReference type="InterPro" id="IPR019933">
    <property type="entry name" value="DivIVA_domain"/>
</dbReference>
<evidence type="ECO:0000256" key="5">
    <source>
        <dbReference type="ARBA" id="ARBA00023054"/>
    </source>
</evidence>
<dbReference type="NCBIfam" id="TIGR03544">
    <property type="entry name" value="DivI1A_domain"/>
    <property type="match status" value="1"/>
</dbReference>
<dbReference type="InterPro" id="IPR007793">
    <property type="entry name" value="DivIVA_fam"/>
</dbReference>
<sequence length="143" mass="16021">MLTAHAVENVRFDQARFPSRGYNEDQVDDFLDDVVHSIHALNSTIAAQRKEIDRLKHWRQTTGTMERVTEAWEQDARARADAIVAAAQASAEEIRRVAATNAQHLVRTDSVALVAGIVDRLHSLRDGISAELDRLEDALAPRR</sequence>
<evidence type="ECO:0000256" key="3">
    <source>
        <dbReference type="ARBA" id="ARBA00022490"/>
    </source>
</evidence>